<feature type="domain" description="Thiolase N-terminal" evidence="15">
    <location>
        <begin position="731"/>
        <end position="992"/>
    </location>
</feature>
<dbReference type="InterPro" id="IPR020610">
    <property type="entry name" value="Thiolase_AS"/>
</dbReference>
<dbReference type="GO" id="GO:0006635">
    <property type="term" value="P:fatty acid beta-oxidation"/>
    <property type="evidence" value="ECO:0007669"/>
    <property type="project" value="UniProtKB-UniPathway"/>
</dbReference>
<evidence type="ECO:0000259" key="17">
    <source>
        <dbReference type="Pfam" id="PF02737"/>
    </source>
</evidence>
<dbReference type="Proteomes" id="UP000247409">
    <property type="component" value="Unassembled WGS sequence"/>
</dbReference>
<dbReference type="Gene3D" id="3.90.226.10">
    <property type="entry name" value="2-enoyl-CoA Hydratase, Chain A, domain 1"/>
    <property type="match status" value="1"/>
</dbReference>
<dbReference type="FunFam" id="3.40.50.720:FF:000009">
    <property type="entry name" value="Fatty oxidation complex, alpha subunit"/>
    <property type="match status" value="1"/>
</dbReference>
<dbReference type="InterPro" id="IPR020613">
    <property type="entry name" value="Thiolase_CS"/>
</dbReference>
<feature type="domain" description="3-hydroxyacyl-CoA dehydrogenase C-terminal" evidence="16">
    <location>
        <begin position="484"/>
        <end position="579"/>
    </location>
</feature>
<dbReference type="OrthoDB" id="2018133at2759"/>
<evidence type="ECO:0000256" key="8">
    <source>
        <dbReference type="ARBA" id="ARBA00023027"/>
    </source>
</evidence>
<evidence type="ECO:0000256" key="3">
    <source>
        <dbReference type="ARBA" id="ARBA00010982"/>
    </source>
</evidence>
<keyword evidence="20" id="KW-1185">Reference proteome</keyword>
<dbReference type="PANTHER" id="PTHR23309:SF49">
    <property type="entry name" value="PEROXISOMAL BIFUNCTIONAL ENZYME"/>
    <property type="match status" value="1"/>
</dbReference>
<dbReference type="SUPFAM" id="SSF51735">
    <property type="entry name" value="NAD(P)-binding Rossmann-fold domains"/>
    <property type="match status" value="1"/>
</dbReference>
<dbReference type="CDD" id="cd06558">
    <property type="entry name" value="crotonase-like"/>
    <property type="match status" value="1"/>
</dbReference>
<feature type="domain" description="Thiolase C-terminal" evidence="18">
    <location>
        <begin position="1000"/>
        <end position="1119"/>
    </location>
</feature>
<dbReference type="InterPro" id="IPR008927">
    <property type="entry name" value="6-PGluconate_DH-like_C_sf"/>
</dbReference>
<dbReference type="GO" id="GO:0016747">
    <property type="term" value="F:acyltransferase activity, transferring groups other than amino-acyl groups"/>
    <property type="evidence" value="ECO:0007669"/>
    <property type="project" value="InterPro"/>
</dbReference>
<dbReference type="InterPro" id="IPR006176">
    <property type="entry name" value="3-OHacyl-CoA_DH_NAD-bd"/>
</dbReference>
<keyword evidence="5" id="KW-0808">Transferase</keyword>
<keyword evidence="9" id="KW-0443">Lipid metabolism</keyword>
<dbReference type="InterPro" id="IPR020616">
    <property type="entry name" value="Thiolase_N"/>
</dbReference>
<dbReference type="GO" id="GO:0005777">
    <property type="term" value="C:peroxisome"/>
    <property type="evidence" value="ECO:0007669"/>
    <property type="project" value="UniProtKB-SubCell"/>
</dbReference>
<keyword evidence="7" id="KW-0560">Oxidoreductase</keyword>
<dbReference type="InterPro" id="IPR001753">
    <property type="entry name" value="Enoyl-CoA_hydra/iso"/>
</dbReference>
<protein>
    <submittedName>
        <fullName evidence="19">Glyoxysomal fatty acid beta-oxidation multifunctional protein MFP-a</fullName>
    </submittedName>
</protein>
<dbReference type="InterPro" id="IPR006108">
    <property type="entry name" value="3HC_DH_C"/>
</dbReference>
<dbReference type="AlphaFoldDB" id="A0A2V3IXU3"/>
<dbReference type="Pfam" id="PF02803">
    <property type="entry name" value="Thiolase_C"/>
    <property type="match status" value="1"/>
</dbReference>
<dbReference type="FunFam" id="3.40.47.10:FF:000010">
    <property type="entry name" value="Acetyl-CoA acetyltransferase (Thiolase)"/>
    <property type="match status" value="1"/>
</dbReference>
<dbReference type="GO" id="GO:0004300">
    <property type="term" value="F:enoyl-CoA hydratase activity"/>
    <property type="evidence" value="ECO:0007669"/>
    <property type="project" value="UniProtKB-ARBA"/>
</dbReference>
<dbReference type="PROSITE" id="PS00098">
    <property type="entry name" value="THIOLASE_1"/>
    <property type="match status" value="1"/>
</dbReference>
<dbReference type="PROSITE" id="PS00099">
    <property type="entry name" value="THIOLASE_3"/>
    <property type="match status" value="1"/>
</dbReference>
<dbReference type="Pfam" id="PF00378">
    <property type="entry name" value="ECH_1"/>
    <property type="match status" value="1"/>
</dbReference>
<reference evidence="19 20" key="1">
    <citation type="journal article" date="2018" name="Mol. Biol. Evol.">
        <title>Analysis of the draft genome of the red seaweed Gracilariopsis chorda provides insights into genome size evolution in Rhodophyta.</title>
        <authorList>
            <person name="Lee J."/>
            <person name="Yang E.C."/>
            <person name="Graf L."/>
            <person name="Yang J.H."/>
            <person name="Qiu H."/>
            <person name="Zel Zion U."/>
            <person name="Chan C.X."/>
            <person name="Stephens T.G."/>
            <person name="Weber A.P.M."/>
            <person name="Boo G.H."/>
            <person name="Boo S.M."/>
            <person name="Kim K.M."/>
            <person name="Shin Y."/>
            <person name="Jung M."/>
            <person name="Lee S.J."/>
            <person name="Yim H.S."/>
            <person name="Lee J.H."/>
            <person name="Bhattacharya D."/>
            <person name="Yoon H.S."/>
        </authorList>
    </citation>
    <scope>NUCLEOTIDE SEQUENCE [LARGE SCALE GENOMIC DNA]</scope>
    <source>
        <strain evidence="19 20">SKKU-2015</strain>
        <tissue evidence="19">Whole body</tissue>
    </source>
</reference>
<evidence type="ECO:0000256" key="7">
    <source>
        <dbReference type="ARBA" id="ARBA00023002"/>
    </source>
</evidence>
<evidence type="ECO:0000256" key="14">
    <source>
        <dbReference type="ARBA" id="ARBA00023315"/>
    </source>
</evidence>
<dbReference type="InterPro" id="IPR002155">
    <property type="entry name" value="Thiolase"/>
</dbReference>
<evidence type="ECO:0000256" key="11">
    <source>
        <dbReference type="ARBA" id="ARBA00023235"/>
    </source>
</evidence>
<dbReference type="InterPro" id="IPR020615">
    <property type="entry name" value="Thiolase_acyl_enz_int_AS"/>
</dbReference>
<comment type="similarity">
    <text evidence="3">Belongs to the thiolase-like superfamily. Thiolase family.</text>
</comment>
<proteinExistence type="inferred from homology"/>
<keyword evidence="8" id="KW-0520">NAD</keyword>
<evidence type="ECO:0000256" key="12">
    <source>
        <dbReference type="ARBA" id="ARBA00023239"/>
    </source>
</evidence>
<evidence type="ECO:0000259" key="15">
    <source>
        <dbReference type="Pfam" id="PF00108"/>
    </source>
</evidence>
<comment type="subcellular location">
    <subcellularLocation>
        <location evidence="1">Peroxisome</location>
    </subcellularLocation>
</comment>
<dbReference type="Pfam" id="PF02737">
    <property type="entry name" value="3HCDH_N"/>
    <property type="match status" value="1"/>
</dbReference>
<evidence type="ECO:0000259" key="18">
    <source>
        <dbReference type="Pfam" id="PF02803"/>
    </source>
</evidence>
<sequence length="1130" mass="119984">MYPTVSTSFREGGICVITFCNPPVNALSSTVQSKLSEALNSANKNPSIKAVVITAVGAPGFFSSGADISEFSSLSKGKNPFTPEAAHCYSAAEDGQKPVIAAIDGICFGGALELALCCTARVATAKSSFSLPELKLGIIPGLGGTQRLPRVIGFQDAVPMMLMSTVVDANTAKTMGLVDIVAGEPIRAAIDLAHKIRRGGLSRRPTIDRSDKLESEAKCAKIAEQLSRTMVPKLARKGHLPQYQALIDVSLYGVHHGGRKGLQEEARVFLALVTSPHSLGLIHTFFATRATTKLAIPNDPNPGYTGEAAKSVGVIGGGFMGAGIAAAMLNVGIPVVIKELNDELAEAAKKRVEKNLGKHVSAAANLIVTSEYKRLSKVDIVIEAALENPMLKQAIFRELQAICKPDCILATNTSTINLDLIGKGAPKAHKEGRIVGAHFFSPAHRMPLLEVVRSESTSPGVIKDVIALGKKAKKTPVLVGNCAGFAVNRMYFPQSMVASFLVVELGIDPYRIDRACEAFGIPMGPFRVLDLVGLDIGVAVGGVFETSYAERAVPTSSMIKSMLAAGRKGRKSGAGFYSYGPGARGGIPNSEGIAPHLREARGNLEKEYKEEMQRRAEKLSDTDIVDMILLPCVNEGCRILDEGVAVSPADLDICSIMGMAFPPFKGGLMFWAQSKFGGSLGVKKRLEDFLALSRGFPLFKPSFALSRSAAKVTPIGERVRPMLSVGSPQDIVIVSAYRTAVGRAGRGMFKDTLPDDLIAPLLKKILKETGVGMDEVGDIITGTVLQRGDTGVVQLRVAGLLSGLSETVPVKTVNRLCSSGLQAIVDGAAAIQAGYYDIAIAGGIESMSMASMKNTELRPNHLVRRRKEAASCYFTMGETSENVVEKFGISRERQDRLAVCSHARASLAKLSGRQRDEIVPITTRVKVIDKETKKVVKLEDVVVNEDEGVRLGVTMSRLGKLPAVFRKGGSTTPGNSSQLSDGAALVMLMKRSEAQARDLEPLASLKAFAVVGVDPAIMGIGPVSAIPAVLQKAGLNKDDIDLYEINEAFGSQADYCIETLGLNRDIVNVMGGAIAIGHPLGMTGARLTVSIIHELHRRNGRFGVVSMCIGSGMGAAAIYEINKSGKNARL</sequence>
<dbReference type="NCBIfam" id="TIGR01930">
    <property type="entry name" value="AcCoA-C-Actrans"/>
    <property type="match status" value="1"/>
</dbReference>
<dbReference type="Gene3D" id="3.40.50.720">
    <property type="entry name" value="NAD(P)-binding Rossmann-like Domain"/>
    <property type="match status" value="1"/>
</dbReference>
<evidence type="ECO:0000256" key="9">
    <source>
        <dbReference type="ARBA" id="ARBA00023098"/>
    </source>
</evidence>
<keyword evidence="13" id="KW-0511">Multifunctional enzyme</keyword>
<comment type="pathway">
    <text evidence="2">Lipid metabolism; fatty acid beta-oxidation.</text>
</comment>
<accession>A0A2V3IXU3</accession>
<dbReference type="GO" id="GO:0003857">
    <property type="term" value="F:(3S)-3-hydroxyacyl-CoA dehydrogenase (NAD+) activity"/>
    <property type="evidence" value="ECO:0007669"/>
    <property type="project" value="TreeGrafter"/>
</dbReference>
<comment type="caution">
    <text evidence="19">The sequence shown here is derived from an EMBL/GenBank/DDBJ whole genome shotgun (WGS) entry which is preliminary data.</text>
</comment>
<dbReference type="PANTHER" id="PTHR23309">
    <property type="entry name" value="3-HYDROXYACYL-COA DEHYROGENASE"/>
    <property type="match status" value="1"/>
</dbReference>
<comment type="subunit">
    <text evidence="4">Monomer.</text>
</comment>
<dbReference type="STRING" id="448386.A0A2V3IXU3"/>
<evidence type="ECO:0000256" key="2">
    <source>
        <dbReference type="ARBA" id="ARBA00005005"/>
    </source>
</evidence>
<evidence type="ECO:0000256" key="10">
    <source>
        <dbReference type="ARBA" id="ARBA00023140"/>
    </source>
</evidence>
<dbReference type="PROSITE" id="PS00737">
    <property type="entry name" value="THIOLASE_2"/>
    <property type="match status" value="1"/>
</dbReference>
<keyword evidence="14" id="KW-0012">Acyltransferase</keyword>
<dbReference type="EMBL" id="NBIV01000032">
    <property type="protein sequence ID" value="PXF46885.1"/>
    <property type="molecule type" value="Genomic_DNA"/>
</dbReference>
<dbReference type="SUPFAM" id="SSF48179">
    <property type="entry name" value="6-phosphogluconate dehydrogenase C-terminal domain-like"/>
    <property type="match status" value="2"/>
</dbReference>
<keyword evidence="11" id="KW-0413">Isomerase</keyword>
<evidence type="ECO:0000256" key="6">
    <source>
        <dbReference type="ARBA" id="ARBA00022832"/>
    </source>
</evidence>
<gene>
    <name evidence="19" type="ORF">BWQ96_03414</name>
</gene>
<feature type="domain" description="3-hydroxyacyl-CoA dehydrogenase NAD binding" evidence="17">
    <location>
        <begin position="312"/>
        <end position="481"/>
    </location>
</feature>
<dbReference type="Pfam" id="PF00108">
    <property type="entry name" value="Thiolase_N"/>
    <property type="match status" value="1"/>
</dbReference>
<evidence type="ECO:0000256" key="5">
    <source>
        <dbReference type="ARBA" id="ARBA00022679"/>
    </source>
</evidence>
<keyword evidence="6" id="KW-0276">Fatty acid metabolism</keyword>
<dbReference type="GO" id="GO:0016853">
    <property type="term" value="F:isomerase activity"/>
    <property type="evidence" value="ECO:0007669"/>
    <property type="project" value="UniProtKB-KW"/>
</dbReference>
<name>A0A2V3IXU3_9FLOR</name>
<dbReference type="GO" id="GO:0070403">
    <property type="term" value="F:NAD+ binding"/>
    <property type="evidence" value="ECO:0007669"/>
    <property type="project" value="InterPro"/>
</dbReference>
<evidence type="ECO:0000259" key="16">
    <source>
        <dbReference type="Pfam" id="PF00725"/>
    </source>
</evidence>
<dbReference type="InterPro" id="IPR036291">
    <property type="entry name" value="NAD(P)-bd_dom_sf"/>
</dbReference>
<dbReference type="InterPro" id="IPR016039">
    <property type="entry name" value="Thiolase-like"/>
</dbReference>
<dbReference type="SUPFAM" id="SSF52096">
    <property type="entry name" value="ClpP/crotonase"/>
    <property type="match status" value="1"/>
</dbReference>
<organism evidence="19 20">
    <name type="scientific">Gracilariopsis chorda</name>
    <dbReference type="NCBI Taxonomy" id="448386"/>
    <lineage>
        <taxon>Eukaryota</taxon>
        <taxon>Rhodophyta</taxon>
        <taxon>Florideophyceae</taxon>
        <taxon>Rhodymeniophycidae</taxon>
        <taxon>Gracilariales</taxon>
        <taxon>Gracilariaceae</taxon>
        <taxon>Gracilariopsis</taxon>
    </lineage>
</organism>
<keyword evidence="10" id="KW-0576">Peroxisome</keyword>
<dbReference type="UniPathway" id="UPA00659"/>
<evidence type="ECO:0000313" key="20">
    <source>
        <dbReference type="Proteomes" id="UP000247409"/>
    </source>
</evidence>
<dbReference type="SUPFAM" id="SSF53901">
    <property type="entry name" value="Thiolase-like"/>
    <property type="match status" value="2"/>
</dbReference>
<evidence type="ECO:0000256" key="1">
    <source>
        <dbReference type="ARBA" id="ARBA00004275"/>
    </source>
</evidence>
<dbReference type="InterPro" id="IPR020617">
    <property type="entry name" value="Thiolase_C"/>
</dbReference>
<dbReference type="Gene3D" id="3.40.47.10">
    <property type="match status" value="2"/>
</dbReference>
<keyword evidence="12" id="KW-0456">Lyase</keyword>
<evidence type="ECO:0000256" key="4">
    <source>
        <dbReference type="ARBA" id="ARBA00011245"/>
    </source>
</evidence>
<dbReference type="Pfam" id="PF00725">
    <property type="entry name" value="3HCDH"/>
    <property type="match status" value="1"/>
</dbReference>
<dbReference type="InterPro" id="IPR029045">
    <property type="entry name" value="ClpP/crotonase-like_dom_sf"/>
</dbReference>
<dbReference type="Gene3D" id="1.10.1040.50">
    <property type="match status" value="1"/>
</dbReference>
<dbReference type="CDD" id="cd00751">
    <property type="entry name" value="thiolase"/>
    <property type="match status" value="1"/>
</dbReference>
<evidence type="ECO:0000256" key="13">
    <source>
        <dbReference type="ARBA" id="ARBA00023268"/>
    </source>
</evidence>
<evidence type="ECO:0000313" key="19">
    <source>
        <dbReference type="EMBL" id="PXF46885.1"/>
    </source>
</evidence>